<evidence type="ECO:0008006" key="3">
    <source>
        <dbReference type="Google" id="ProtNLM"/>
    </source>
</evidence>
<name>A0A5J4TKL0_9EUKA</name>
<dbReference type="AlphaFoldDB" id="A0A5J4TKL0"/>
<dbReference type="OrthoDB" id="125347at2759"/>
<reference evidence="1 2" key="1">
    <citation type="submission" date="2019-03" db="EMBL/GenBank/DDBJ databases">
        <title>Single cell metagenomics reveals metabolic interactions within the superorganism composed of flagellate Streblomastix strix and complex community of Bacteroidetes bacteria on its surface.</title>
        <authorList>
            <person name="Treitli S.C."/>
            <person name="Kolisko M."/>
            <person name="Husnik F."/>
            <person name="Keeling P."/>
            <person name="Hampl V."/>
        </authorList>
    </citation>
    <scope>NUCLEOTIDE SEQUENCE [LARGE SCALE GENOMIC DNA]</scope>
    <source>
        <strain evidence="1">ST1C</strain>
    </source>
</reference>
<comment type="caution">
    <text evidence="1">The sequence shown here is derived from an EMBL/GenBank/DDBJ whole genome shotgun (WGS) entry which is preliminary data.</text>
</comment>
<sequence>MDAGIIASVKKRYKTEITNKRFNDIIAEKVTVIDLYYACTLIQRIWDETTPETIKRCFRKAWNVNDDVDEQITKDVEIDYDEDKEEELLQTRQTMNNEEIIEFILDKRINDSKLNNIEDENIIEKCSTQEAFAALHQIQIYLSDERYQQILQDLQYSLNYQRNQ</sequence>
<protein>
    <recommendedName>
        <fullName evidence="3">DDE-1 domain-containing protein</fullName>
    </recommendedName>
</protein>
<accession>A0A5J4TKL0</accession>
<proteinExistence type="predicted"/>
<evidence type="ECO:0000313" key="1">
    <source>
        <dbReference type="EMBL" id="KAA6358442.1"/>
    </source>
</evidence>
<dbReference type="Proteomes" id="UP000324800">
    <property type="component" value="Unassembled WGS sequence"/>
</dbReference>
<evidence type="ECO:0000313" key="2">
    <source>
        <dbReference type="Proteomes" id="UP000324800"/>
    </source>
</evidence>
<dbReference type="EMBL" id="SNRW01029853">
    <property type="protein sequence ID" value="KAA6358442.1"/>
    <property type="molecule type" value="Genomic_DNA"/>
</dbReference>
<organism evidence="1 2">
    <name type="scientific">Streblomastix strix</name>
    <dbReference type="NCBI Taxonomy" id="222440"/>
    <lineage>
        <taxon>Eukaryota</taxon>
        <taxon>Metamonada</taxon>
        <taxon>Preaxostyla</taxon>
        <taxon>Oxymonadida</taxon>
        <taxon>Streblomastigidae</taxon>
        <taxon>Streblomastix</taxon>
    </lineage>
</organism>
<gene>
    <name evidence="1" type="ORF">EZS28_046031</name>
</gene>